<dbReference type="RefSeq" id="WP_167749354.1">
    <property type="nucleotide sequence ID" value="NZ_CP039734.2"/>
</dbReference>
<evidence type="ECO:0000313" key="1">
    <source>
        <dbReference type="EMBL" id="QIR75281.1"/>
    </source>
</evidence>
<proteinExistence type="predicted"/>
<dbReference type="EMBL" id="CP039734">
    <property type="protein sequence ID" value="QIR75281.1"/>
    <property type="molecule type" value="Genomic_DNA"/>
</dbReference>
<dbReference type="AlphaFoldDB" id="A0A6G9VSD3"/>
<protein>
    <submittedName>
        <fullName evidence="1">Uncharacterized protein</fullName>
    </submittedName>
</protein>
<organism evidence="1 2">
    <name type="scientific">Sulfurospirillum diekertiae</name>
    <dbReference type="NCBI Taxonomy" id="1854492"/>
    <lineage>
        <taxon>Bacteria</taxon>
        <taxon>Pseudomonadati</taxon>
        <taxon>Campylobacterota</taxon>
        <taxon>Epsilonproteobacteria</taxon>
        <taxon>Campylobacterales</taxon>
        <taxon>Sulfurospirillaceae</taxon>
        <taxon>Sulfurospirillum</taxon>
    </lineage>
</organism>
<gene>
    <name evidence="1" type="ORF">FA584_03275</name>
</gene>
<accession>A0A6G9VSD3</accession>
<sequence length="299" mass="34375">MVKFSVFNELSLPIPHESLFGSFFQVLEHLKIVGLDKIRMDLEFTQYPEILPHTTFQQFFGQLQDPDKKTRLRSFISNGICVLESPLFANDEEIDSLGEKIGPCYLFEGHSTLGGLACADIWGTIAVSFASAEKWKNPLIALDKDSTSIDIKHISDEAHISIHQDFFNAFEEWLQLDITPLNFWSKKDELFKEKIIFCEEVKKQIINIDTVIFSQAVAILRSIETGEKALSDFVTSGESLSVEQDSDLKKLREFTIEGTKAYFQNHIKKPNGYRIHYFEKDDKIYIGYIGKHLKTKKYD</sequence>
<evidence type="ECO:0000313" key="2">
    <source>
        <dbReference type="Proteomes" id="UP000502831"/>
    </source>
</evidence>
<reference evidence="1 2" key="1">
    <citation type="journal article" date="2017" name="Environ. Sci. Technol.">
        <title>Organohalide Respiration with Chlorinated Ethenes under Low pH Conditions.</title>
        <authorList>
            <person name="Yang Y."/>
            <person name="Capiro N.L."/>
            <person name="Marcet T.F."/>
            <person name="Yan J."/>
            <person name="Pennell K.D."/>
            <person name="Loffler F.E."/>
        </authorList>
    </citation>
    <scope>NUCLEOTIDE SEQUENCE [LARGE SCALE GENOMIC DNA]</scope>
    <source>
        <strain evidence="1 2">ACSDCE</strain>
    </source>
</reference>
<name>A0A6G9VSD3_9BACT</name>
<dbReference type="Proteomes" id="UP000502831">
    <property type="component" value="Chromosome"/>
</dbReference>